<feature type="region of interest" description="Disordered" evidence="1">
    <location>
        <begin position="207"/>
        <end position="232"/>
    </location>
</feature>
<protein>
    <submittedName>
        <fullName evidence="2">Uncharacterized protein</fullName>
    </submittedName>
</protein>
<evidence type="ECO:0000313" key="3">
    <source>
        <dbReference type="Proteomes" id="UP001187192"/>
    </source>
</evidence>
<reference evidence="2" key="1">
    <citation type="submission" date="2023-07" db="EMBL/GenBank/DDBJ databases">
        <title>draft genome sequence of fig (Ficus carica).</title>
        <authorList>
            <person name="Takahashi T."/>
            <person name="Nishimura K."/>
        </authorList>
    </citation>
    <scope>NUCLEOTIDE SEQUENCE</scope>
</reference>
<proteinExistence type="predicted"/>
<name>A0AA88DLZ4_FICCA</name>
<sequence length="232" mass="26318">MMKTTTLPLDSVMDFCLALESANFWFPAQFYYKQVSYVSQTNTFRARNFCQGWGTPGEESNIEWDRIRAPSIDIPPFMPHVSGCLHDLKPSDHIEIQWKSHLDLPFSWCYGLIGHLELCDTNQNIIVFVMKVVRDLRLTEVRDLRASQGSRSLSPRGSDLRARRVIFSGDEREFSHCGFLLRRRIPLQQPPPIQAEVQIVIRGQPSRIPSTSSRPCPVSAVAIASPSDTSPS</sequence>
<evidence type="ECO:0000313" key="2">
    <source>
        <dbReference type="EMBL" id="GMN57718.1"/>
    </source>
</evidence>
<dbReference type="AlphaFoldDB" id="A0AA88DLZ4"/>
<dbReference type="EMBL" id="BTGU01000072">
    <property type="protein sequence ID" value="GMN57718.1"/>
    <property type="molecule type" value="Genomic_DNA"/>
</dbReference>
<organism evidence="2 3">
    <name type="scientific">Ficus carica</name>
    <name type="common">Common fig</name>
    <dbReference type="NCBI Taxonomy" id="3494"/>
    <lineage>
        <taxon>Eukaryota</taxon>
        <taxon>Viridiplantae</taxon>
        <taxon>Streptophyta</taxon>
        <taxon>Embryophyta</taxon>
        <taxon>Tracheophyta</taxon>
        <taxon>Spermatophyta</taxon>
        <taxon>Magnoliopsida</taxon>
        <taxon>eudicotyledons</taxon>
        <taxon>Gunneridae</taxon>
        <taxon>Pentapetalae</taxon>
        <taxon>rosids</taxon>
        <taxon>fabids</taxon>
        <taxon>Rosales</taxon>
        <taxon>Moraceae</taxon>
        <taxon>Ficeae</taxon>
        <taxon>Ficus</taxon>
    </lineage>
</organism>
<evidence type="ECO:0000256" key="1">
    <source>
        <dbReference type="SAM" id="MobiDB-lite"/>
    </source>
</evidence>
<dbReference type="Proteomes" id="UP001187192">
    <property type="component" value="Unassembled WGS sequence"/>
</dbReference>
<gene>
    <name evidence="2" type="ORF">TIFTF001_026823</name>
</gene>
<dbReference type="PANTHER" id="PTHR31482:SF18">
    <property type="entry name" value="ESTS AU081301(E20138)"/>
    <property type="match status" value="1"/>
</dbReference>
<comment type="caution">
    <text evidence="2">The sequence shown here is derived from an EMBL/GenBank/DDBJ whole genome shotgun (WGS) entry which is preliminary data.</text>
</comment>
<accession>A0AA88DLZ4</accession>
<dbReference type="PANTHER" id="PTHR31482">
    <property type="entry name" value="ESTS AU081301(E20138)"/>
    <property type="match status" value="1"/>
</dbReference>
<keyword evidence="3" id="KW-1185">Reference proteome</keyword>